<comment type="similarity">
    <text evidence="5">Belongs to the sulfatase family.</text>
</comment>
<dbReference type="InterPro" id="IPR037129">
    <property type="entry name" value="XPA_sf"/>
</dbReference>
<dbReference type="GO" id="GO:0008324">
    <property type="term" value="F:monoatomic cation transmembrane transporter activity"/>
    <property type="evidence" value="ECO:0007669"/>
    <property type="project" value="InterPro"/>
</dbReference>
<comment type="cofactor">
    <cofactor evidence="1">
        <name>Ca(2+)</name>
        <dbReference type="ChEBI" id="CHEBI:29108"/>
    </cofactor>
</comment>
<keyword evidence="19" id="KW-0804">Transcription</keyword>
<sequence>MLPRSYGFVKLLYQNANVVSPEPVFVLHFVLPTKRVRVDPTTSSLERNFITPVRAMSDFLLKPTDLEGLRKTKRRSPYENEPPITVYWRKDVETKAIEVWGSQEKLRSEIDQRDIEWKRHQQIHPTEIRTSISPSSAVELNTTSAFANYAIEADIFTVKRRLRDFRREQRSKPEVIEDKGLFGSSGRVVLTAVAINGCNFLFKLFAWLYTGSHSMFSECIHSLADTINQLILAFGIHKSVQRADPDHPYGYTNMKHVSSLISGVGIFCVGSGLSFYHGVTGILHPAEMQSFFWAFFILGGSLVSEGATLLVAVNSIRKGASTNSMTFMEYVLRGHDPSVNVVLMEDFAAVIGVGVAATCMGLTSYLGSPIPDAMGSLFVGGILGGVASFIIYTNVAALVGRSIPQERLDKINSELESDVMIRAIHDVKGIDMGNSLVRYKAELDFDGRELTRSYLDKQDLNLLLEEVKAMNDINELEGFMLKHGENIVDMMGAEIDRIELKLREKPPPVHPTEIRTSISPSSAVELNTTGALANYAGSNLNTPYQDLNPDILVIRRPVLHESDALDNSANETCPVASAINGFRDSYVLVGAEGYFGRLFSHATPRLSPSHPTSPKIGFRLAFDSSKGLKVNHLQLIPPGIEPRYLSHQQATPTRGNIPSVKDVTMGVLVGNDPPTVGWNDVGFHGSNQIPTPNIDALAYSGLILNNYYTPAICTPSRSALMTGRHPTSNGMQHTVLYGAEPRGLPLSEKLLPQYLKALGYATHIVGKWHLGHFQKEYTPTYRGFDSHLGLWTGHHDYFDHTAQEGNYWGLDMRRGLEPAWDLHGQYSTDVFTNEAVKLIDSHNFSRPLFLYLAHAAVHSSNPYNPLPAPDIVVAKYAHLQDYTRQRFAGVLHKLDESVGKVVAALQNRGLLQNSIVVFTTDNGGPAAGFNINAASNWPLRGVKNTLWEGGVRGAALIWSPRLVKSGRVASQLFHMTDWLPTLYSAAGGDLSHLGDIDGLNAWESLSQDSPSNRTQVLHNIDDEYGNAALTVDDWKIVKVYPHLLGERVEELPSVHPTEIRTSDLPVIGSLVYCESSALDHAATEAGTSYQGQWDSWYGPSGRENSSHSYDIDQVLGSMTGRALTSLHRAATPAQILALRTQAEVHCDPEVSEMISPPHQPCKPLEASCLFNIKVDPCEKRNLASSYPDILRHLEQTLSKINTTVVPPSNLALDARADPNLWDHTWTNFGDHRILSNTLI</sequence>
<dbReference type="InterPro" id="IPR027469">
    <property type="entry name" value="Cation_efflux_TMD_sf"/>
</dbReference>
<comment type="catalytic activity">
    <reaction evidence="24">
        <text>Zn(2+)(in) + 2 H(+)(out) = Zn(2+)(out) + 2 H(+)(in)</text>
        <dbReference type="Rhea" id="RHEA:72627"/>
        <dbReference type="ChEBI" id="CHEBI:15378"/>
        <dbReference type="ChEBI" id="CHEBI:29105"/>
    </reaction>
</comment>
<feature type="transmembrane region" description="Helical" evidence="25">
    <location>
        <begin position="188"/>
        <end position="209"/>
    </location>
</feature>
<dbReference type="PROSITE" id="PS00523">
    <property type="entry name" value="SULFATASE_1"/>
    <property type="match status" value="1"/>
</dbReference>
<evidence type="ECO:0000256" key="11">
    <source>
        <dbReference type="ARBA" id="ARBA00022824"/>
    </source>
</evidence>
<dbReference type="GO" id="GO:0006829">
    <property type="term" value="P:zinc ion transport"/>
    <property type="evidence" value="ECO:0007669"/>
    <property type="project" value="UniProtKB-KW"/>
</dbReference>
<evidence type="ECO:0000256" key="25">
    <source>
        <dbReference type="SAM" id="Phobius"/>
    </source>
</evidence>
<feature type="transmembrane region" description="Helical" evidence="25">
    <location>
        <begin position="347"/>
        <end position="366"/>
    </location>
</feature>
<dbReference type="GO" id="GO:0005634">
    <property type="term" value="C:nucleus"/>
    <property type="evidence" value="ECO:0007669"/>
    <property type="project" value="UniProtKB-SubCell"/>
</dbReference>
<evidence type="ECO:0000313" key="28">
    <source>
        <dbReference type="EMBL" id="CAD7569848.1"/>
    </source>
</evidence>
<evidence type="ECO:0000256" key="3">
    <source>
        <dbReference type="ARBA" id="ARBA00004225"/>
    </source>
</evidence>
<reference evidence="28" key="1">
    <citation type="submission" date="2020-11" db="EMBL/GenBank/DDBJ databases">
        <authorList>
            <person name="Tran Van P."/>
        </authorList>
    </citation>
    <scope>NUCLEOTIDE SEQUENCE</scope>
</reference>
<gene>
    <name evidence="28" type="ORF">TCMB3V08_LOCUS2569</name>
</gene>
<dbReference type="AlphaFoldDB" id="A0A7R9J034"/>
<dbReference type="SUPFAM" id="SSF161111">
    <property type="entry name" value="Cation efflux protein transmembrane domain-like"/>
    <property type="match status" value="1"/>
</dbReference>
<dbReference type="Gene3D" id="1.20.1510.10">
    <property type="entry name" value="Cation efflux protein transmembrane domain"/>
    <property type="match status" value="1"/>
</dbReference>
<comment type="similarity">
    <text evidence="6">Belongs to the cation diffusion facilitator (CDF) transporter (TC 2.A.4) family. SLC30A subfamily.</text>
</comment>
<evidence type="ECO:0000256" key="12">
    <source>
        <dbReference type="ARBA" id="ARBA00022833"/>
    </source>
</evidence>
<evidence type="ECO:0000256" key="4">
    <source>
        <dbReference type="ARBA" id="ARBA00004240"/>
    </source>
</evidence>
<evidence type="ECO:0000256" key="24">
    <source>
        <dbReference type="ARBA" id="ARBA00048349"/>
    </source>
</evidence>
<keyword evidence="20" id="KW-0539">Nucleus</keyword>
<dbReference type="Pfam" id="PF00884">
    <property type="entry name" value="Sulfatase"/>
    <property type="match status" value="1"/>
</dbReference>
<keyword evidence="8" id="KW-0050">Antiport</keyword>
<dbReference type="CDD" id="cd21078">
    <property type="entry name" value="NTD_ZNT9"/>
    <property type="match status" value="1"/>
</dbReference>
<evidence type="ECO:0000256" key="13">
    <source>
        <dbReference type="ARBA" id="ARBA00022906"/>
    </source>
</evidence>
<dbReference type="PANTHER" id="PTHR13414">
    <property type="entry name" value="HUEL-CATION TRANSPORTER"/>
    <property type="match status" value="1"/>
</dbReference>
<dbReference type="GO" id="GO:0006882">
    <property type="term" value="P:intracellular zinc ion homeostasis"/>
    <property type="evidence" value="ECO:0007669"/>
    <property type="project" value="TreeGrafter"/>
</dbReference>
<dbReference type="InterPro" id="IPR024607">
    <property type="entry name" value="Sulfatase_CS"/>
</dbReference>
<dbReference type="EMBL" id="OE179819">
    <property type="protein sequence ID" value="CAD7569848.1"/>
    <property type="molecule type" value="Genomic_DNA"/>
</dbReference>
<feature type="transmembrane region" description="Helical" evidence="25">
    <location>
        <begin position="257"/>
        <end position="279"/>
    </location>
</feature>
<keyword evidence="14 25" id="KW-1133">Transmembrane helix</keyword>
<evidence type="ECO:0000256" key="8">
    <source>
        <dbReference type="ARBA" id="ARBA00022449"/>
    </source>
</evidence>
<evidence type="ECO:0000256" key="19">
    <source>
        <dbReference type="ARBA" id="ARBA00023163"/>
    </source>
</evidence>
<dbReference type="InterPro" id="IPR009061">
    <property type="entry name" value="DNA-bd_dom_put_sf"/>
</dbReference>
<comment type="subcellular location">
    <subcellularLocation>
        <location evidence="4">Endoplasmic reticulum</location>
    </subcellularLocation>
    <subcellularLocation>
        <location evidence="3">Mitochondrion membrane</location>
        <topology evidence="3">Multi-pass membrane protein</topology>
    </subcellularLocation>
    <subcellularLocation>
        <location evidence="2">Nucleus</location>
    </subcellularLocation>
</comment>
<evidence type="ECO:0000256" key="7">
    <source>
        <dbReference type="ARBA" id="ARBA00022448"/>
    </source>
</evidence>
<evidence type="ECO:0000256" key="14">
    <source>
        <dbReference type="ARBA" id="ARBA00022989"/>
    </source>
</evidence>
<dbReference type="Gene3D" id="3.90.530.10">
    <property type="entry name" value="XPA C-terminal domain"/>
    <property type="match status" value="1"/>
</dbReference>
<dbReference type="PROSITE" id="PS00149">
    <property type="entry name" value="SULFATASE_2"/>
    <property type="match status" value="1"/>
</dbReference>
<feature type="domain" description="Cation efflux protein transmembrane" evidence="27">
    <location>
        <begin position="190"/>
        <end position="399"/>
    </location>
</feature>
<evidence type="ECO:0000256" key="1">
    <source>
        <dbReference type="ARBA" id="ARBA00001913"/>
    </source>
</evidence>
<dbReference type="GO" id="GO:0031966">
    <property type="term" value="C:mitochondrial membrane"/>
    <property type="evidence" value="ECO:0007669"/>
    <property type="project" value="UniProtKB-SubCell"/>
</dbReference>
<evidence type="ECO:0000256" key="10">
    <source>
        <dbReference type="ARBA" id="ARBA00022801"/>
    </source>
</evidence>
<dbReference type="PANTHER" id="PTHR13414:SF9">
    <property type="entry name" value="PROTON-COUPLED ZINC ANTIPORTER SLC30A9, MITOCHONDRIAL"/>
    <property type="match status" value="1"/>
</dbReference>
<evidence type="ECO:0000259" key="27">
    <source>
        <dbReference type="Pfam" id="PF01545"/>
    </source>
</evidence>
<dbReference type="InterPro" id="IPR017850">
    <property type="entry name" value="Alkaline_phosphatase_core_sf"/>
</dbReference>
<evidence type="ECO:0000256" key="16">
    <source>
        <dbReference type="ARBA" id="ARBA00023065"/>
    </source>
</evidence>
<dbReference type="Gene3D" id="3.40.720.10">
    <property type="entry name" value="Alkaline Phosphatase, subunit A"/>
    <property type="match status" value="1"/>
</dbReference>
<protein>
    <recommendedName>
        <fullName evidence="22">Proton-coupled zinc antiporter SLC30A9, mitochondrial</fullName>
    </recommendedName>
    <alternativeName>
        <fullName evidence="21">Solute carrier family 30 member 9</fullName>
    </alternativeName>
    <alternativeName>
        <fullName evidence="23">Zinc transporter 9</fullName>
    </alternativeName>
</protein>
<evidence type="ECO:0000256" key="9">
    <source>
        <dbReference type="ARBA" id="ARBA00022692"/>
    </source>
</evidence>
<evidence type="ECO:0000256" key="21">
    <source>
        <dbReference type="ARBA" id="ARBA00033405"/>
    </source>
</evidence>
<keyword evidence="13" id="KW-0864">Zinc transport</keyword>
<keyword evidence="9 25" id="KW-0812">Transmembrane</keyword>
<dbReference type="CDD" id="cd16029">
    <property type="entry name" value="4-S"/>
    <property type="match status" value="1"/>
</dbReference>
<evidence type="ECO:0000256" key="22">
    <source>
        <dbReference type="ARBA" id="ARBA00034845"/>
    </source>
</evidence>
<dbReference type="Pfam" id="PF01545">
    <property type="entry name" value="Cation_efflux"/>
    <property type="match status" value="1"/>
</dbReference>
<dbReference type="SUPFAM" id="SSF46955">
    <property type="entry name" value="Putative DNA-binding domain"/>
    <property type="match status" value="1"/>
</dbReference>
<keyword evidence="10" id="KW-0378">Hydrolase</keyword>
<feature type="transmembrane region" description="Helical" evidence="25">
    <location>
        <begin position="291"/>
        <end position="313"/>
    </location>
</feature>
<evidence type="ECO:0000256" key="18">
    <source>
        <dbReference type="ARBA" id="ARBA00023136"/>
    </source>
</evidence>
<accession>A0A7R9J034</accession>
<dbReference type="InterPro" id="IPR000917">
    <property type="entry name" value="Sulfatase_N"/>
</dbReference>
<dbReference type="FunFam" id="1.20.1510.10:FF:000004">
    <property type="entry name" value="zinc transporter 9 isoform X1"/>
    <property type="match status" value="1"/>
</dbReference>
<dbReference type="Gene3D" id="3.30.1120.10">
    <property type="match status" value="1"/>
</dbReference>
<proteinExistence type="inferred from homology"/>
<dbReference type="InterPro" id="IPR040177">
    <property type="entry name" value="SLC30A9"/>
</dbReference>
<evidence type="ECO:0000256" key="15">
    <source>
        <dbReference type="ARBA" id="ARBA00023015"/>
    </source>
</evidence>
<feature type="transmembrane region" description="Helical" evidence="25">
    <location>
        <begin position="378"/>
        <end position="400"/>
    </location>
</feature>
<evidence type="ECO:0000256" key="5">
    <source>
        <dbReference type="ARBA" id="ARBA00008779"/>
    </source>
</evidence>
<dbReference type="SUPFAM" id="SSF53649">
    <property type="entry name" value="Alkaline phosphatase-like"/>
    <property type="match status" value="1"/>
</dbReference>
<evidence type="ECO:0000256" key="23">
    <source>
        <dbReference type="ARBA" id="ARBA00034922"/>
    </source>
</evidence>
<dbReference type="GO" id="GO:0005783">
    <property type="term" value="C:endoplasmic reticulum"/>
    <property type="evidence" value="ECO:0007669"/>
    <property type="project" value="UniProtKB-SubCell"/>
</dbReference>
<feature type="domain" description="Sulfatase N-terminal" evidence="26">
    <location>
        <begin position="676"/>
        <end position="987"/>
    </location>
</feature>
<name>A0A7R9J034_TIMCA</name>
<evidence type="ECO:0000256" key="17">
    <source>
        <dbReference type="ARBA" id="ARBA00023128"/>
    </source>
</evidence>
<keyword evidence="15" id="KW-0805">Transcription regulation</keyword>
<dbReference type="InterPro" id="IPR002524">
    <property type="entry name" value="Cation_efflux"/>
</dbReference>
<organism evidence="28">
    <name type="scientific">Timema californicum</name>
    <name type="common">California timema</name>
    <name type="synonym">Walking stick</name>
    <dbReference type="NCBI Taxonomy" id="61474"/>
    <lineage>
        <taxon>Eukaryota</taxon>
        <taxon>Metazoa</taxon>
        <taxon>Ecdysozoa</taxon>
        <taxon>Arthropoda</taxon>
        <taxon>Hexapoda</taxon>
        <taxon>Insecta</taxon>
        <taxon>Pterygota</taxon>
        <taxon>Neoptera</taxon>
        <taxon>Polyneoptera</taxon>
        <taxon>Phasmatodea</taxon>
        <taxon>Timematodea</taxon>
        <taxon>Timematoidea</taxon>
        <taxon>Timematidae</taxon>
        <taxon>Timema</taxon>
    </lineage>
</organism>
<evidence type="ECO:0000256" key="2">
    <source>
        <dbReference type="ARBA" id="ARBA00004123"/>
    </source>
</evidence>
<keyword evidence="7" id="KW-0813">Transport</keyword>
<dbReference type="InterPro" id="IPR058533">
    <property type="entry name" value="Cation_efflux_TM"/>
</dbReference>
<evidence type="ECO:0000259" key="26">
    <source>
        <dbReference type="Pfam" id="PF00884"/>
    </source>
</evidence>
<evidence type="ECO:0000256" key="6">
    <source>
        <dbReference type="ARBA" id="ARBA00008873"/>
    </source>
</evidence>
<keyword evidence="16" id="KW-0406">Ion transport</keyword>
<keyword evidence="18 25" id="KW-0472">Membrane</keyword>
<dbReference type="NCBIfam" id="TIGR01297">
    <property type="entry name" value="CDF"/>
    <property type="match status" value="1"/>
</dbReference>
<dbReference type="GO" id="GO:0016787">
    <property type="term" value="F:hydrolase activity"/>
    <property type="evidence" value="ECO:0007669"/>
    <property type="project" value="UniProtKB-KW"/>
</dbReference>
<keyword evidence="17" id="KW-0496">Mitochondrion</keyword>
<keyword evidence="11" id="KW-0256">Endoplasmic reticulum</keyword>
<keyword evidence="12" id="KW-0862">Zinc</keyword>
<evidence type="ECO:0000256" key="20">
    <source>
        <dbReference type="ARBA" id="ARBA00023242"/>
    </source>
</evidence>
<dbReference type="GO" id="GO:0015297">
    <property type="term" value="F:antiporter activity"/>
    <property type="evidence" value="ECO:0007669"/>
    <property type="project" value="UniProtKB-KW"/>
</dbReference>